<dbReference type="Gene3D" id="1.20.1200.10">
    <property type="entry name" value="Cobalamin adenosyltransferase-like"/>
    <property type="match status" value="1"/>
</dbReference>
<dbReference type="Pfam" id="PF01923">
    <property type="entry name" value="Cob_adeno_trans"/>
    <property type="match status" value="2"/>
</dbReference>
<evidence type="ECO:0000313" key="9">
    <source>
        <dbReference type="WBParaSite" id="ACOC_0000750301-mRNA-1"/>
    </source>
</evidence>
<keyword evidence="3 4" id="KW-0067">ATP-binding</keyword>
<dbReference type="STRING" id="334426.A0A158PIF3"/>
<organism evidence="9">
    <name type="scientific">Angiostrongylus costaricensis</name>
    <name type="common">Nematode worm</name>
    <dbReference type="NCBI Taxonomy" id="334426"/>
    <lineage>
        <taxon>Eukaryota</taxon>
        <taxon>Metazoa</taxon>
        <taxon>Ecdysozoa</taxon>
        <taxon>Nematoda</taxon>
        <taxon>Chromadorea</taxon>
        <taxon>Rhabditida</taxon>
        <taxon>Rhabditina</taxon>
        <taxon>Rhabditomorpha</taxon>
        <taxon>Strongyloidea</taxon>
        <taxon>Metastrongylidae</taxon>
        <taxon>Angiostrongylus</taxon>
    </lineage>
</organism>
<evidence type="ECO:0000256" key="1">
    <source>
        <dbReference type="ARBA" id="ARBA00022679"/>
    </source>
</evidence>
<dbReference type="PANTHER" id="PTHR12213">
    <property type="entry name" value="CORRINOID ADENOSYLTRANSFERASE"/>
    <property type="match status" value="1"/>
</dbReference>
<evidence type="ECO:0000256" key="3">
    <source>
        <dbReference type="ARBA" id="ARBA00022840"/>
    </source>
</evidence>
<dbReference type="InterPro" id="IPR016030">
    <property type="entry name" value="CblAdoTrfase-like"/>
</dbReference>
<feature type="domain" description="Cobalamin adenosyltransferase-like" evidence="6">
    <location>
        <begin position="39"/>
        <end position="75"/>
    </location>
</feature>
<dbReference type="InterPro" id="IPR036451">
    <property type="entry name" value="CblAdoTrfase-like_sf"/>
</dbReference>
<feature type="domain" description="Cobalamin adenosyltransferase-like" evidence="6">
    <location>
        <begin position="85"/>
        <end position="175"/>
    </location>
</feature>
<name>A0A158PIF3_ANGCS</name>
<dbReference type="WBParaSite" id="ACOC_0000750301-mRNA-1">
    <property type="protein sequence ID" value="ACOC_0000750301-mRNA-1"/>
    <property type="gene ID" value="ACOC_0000750301"/>
</dbReference>
<keyword evidence="8" id="KW-1185">Reference proteome</keyword>
<proteinExistence type="inferred from homology"/>
<protein>
    <submittedName>
        <fullName evidence="9">ThiF domain-containing protein</fullName>
    </submittedName>
</protein>
<dbReference type="EMBL" id="UYYA01004046">
    <property type="protein sequence ID" value="VDM59089.1"/>
    <property type="molecule type" value="Genomic_DNA"/>
</dbReference>
<evidence type="ECO:0000259" key="6">
    <source>
        <dbReference type="Pfam" id="PF01923"/>
    </source>
</evidence>
<dbReference type="SUPFAM" id="SSF69572">
    <property type="entry name" value="Activating enzymes of the ubiquitin-like proteins"/>
    <property type="match status" value="1"/>
</dbReference>
<keyword evidence="2 4" id="KW-0547">Nucleotide-binding</keyword>
<dbReference type="InterPro" id="IPR035985">
    <property type="entry name" value="Ubiquitin-activating_enz"/>
</dbReference>
<dbReference type="AlphaFoldDB" id="A0A158PIF3"/>
<evidence type="ECO:0000256" key="2">
    <source>
        <dbReference type="ARBA" id="ARBA00022741"/>
    </source>
</evidence>
<gene>
    <name evidence="7" type="ORF">ACOC_LOCUS7504</name>
</gene>
<dbReference type="InterPro" id="IPR000594">
    <property type="entry name" value="ThiF_NAD_FAD-bd"/>
</dbReference>
<keyword evidence="1 4" id="KW-0808">Transferase</keyword>
<sequence>MVLFRLHCLVHPTHVLVFSRQISTSAPTMARGFKQGRGTGDSGKSSLFNNERRWKDDNRFMALGNTDELSSLLGQPPNTTCPTTSSTLEKTLIDPQMVEWIHAEIDRFGDQVPPLRQFILSGGGITSAHLQYARAVCRRAERSAVSLLRTEQIDPKAVKFLNRMSDLLFVLGRYVCMKTEHEELTYLRPETFVTQNSMLDEVRYDRQLRLWGEEGQNSISRTSVCVLGSSTLGTEILKSLVLAGVRSVCVMDSELVRMPDLGQNFFLRQSDIGRPRAAATELNPSVLVECLLLSPLNLSEQDMTVLLQFHVVVGTNLPKEVTSKISSFLFPRSVPFISTRVYGLLGYIRVFVQEHTIANNHEENALPDLRIDKPFPKLLEMVANTNLESMTLEELRHTPYIVLYLIALRQYKNVCFLQERYCSFFRVVGDELAFPDNYAERKRFLEILWKMRREGDSGSLDSENFTEAKAALIRSLQKTEVPRHVMDILMDENCDDHSQCVVPFWLICAGLRRFVNAHGVLPLTGMLPDMTSDSMRYSHLASIFHEKALSDATEVFEHTKNIEKERGVQEIITEDLCYRFCKNARGIRLQRGTEKDSLEAFQAVLNGVVNQPEENGHVSAAVWFLLLKAVDKFHREKGRYPGTNGVPCTIDALDLKQRVVSIVSLSQVSYEIEDPEAVIAQVPQNAIAEICRYGAGEIHVVASLIGGIVAQEVIKLATNQYVPLDNTFIYDGHTQQSSVFRM</sequence>
<dbReference type="PANTHER" id="PTHR12213:SF0">
    <property type="entry name" value="CORRINOID ADENOSYLTRANSFERASE MMAB"/>
    <property type="match status" value="1"/>
</dbReference>
<reference evidence="9" key="1">
    <citation type="submission" date="2016-04" db="UniProtKB">
        <authorList>
            <consortium name="WormBaseParasite"/>
        </authorList>
    </citation>
    <scope>IDENTIFICATION</scope>
</reference>
<accession>A0A158PIF3</accession>
<dbReference type="Pfam" id="PF00899">
    <property type="entry name" value="ThiF"/>
    <property type="match status" value="1"/>
</dbReference>
<dbReference type="GO" id="GO:0008641">
    <property type="term" value="F:ubiquitin-like modifier activating enzyme activity"/>
    <property type="evidence" value="ECO:0007669"/>
    <property type="project" value="InterPro"/>
</dbReference>
<dbReference type="OrthoDB" id="1708823at2759"/>
<dbReference type="Gene3D" id="3.40.50.720">
    <property type="entry name" value="NAD(P)-binding Rossmann-like Domain"/>
    <property type="match status" value="2"/>
</dbReference>
<evidence type="ECO:0000313" key="7">
    <source>
        <dbReference type="EMBL" id="VDM59089.1"/>
    </source>
</evidence>
<dbReference type="Proteomes" id="UP000267027">
    <property type="component" value="Unassembled WGS sequence"/>
</dbReference>
<dbReference type="GO" id="GO:0005524">
    <property type="term" value="F:ATP binding"/>
    <property type="evidence" value="ECO:0007669"/>
    <property type="project" value="UniProtKB-UniRule"/>
</dbReference>
<evidence type="ECO:0000256" key="4">
    <source>
        <dbReference type="RuleBase" id="RU366026"/>
    </source>
</evidence>
<evidence type="ECO:0000259" key="5">
    <source>
        <dbReference type="Pfam" id="PF00899"/>
    </source>
</evidence>
<dbReference type="GO" id="GO:0008817">
    <property type="term" value="F:corrinoid adenosyltransferase activity"/>
    <property type="evidence" value="ECO:0007669"/>
    <property type="project" value="TreeGrafter"/>
</dbReference>
<reference evidence="7 8" key="2">
    <citation type="submission" date="2018-11" db="EMBL/GenBank/DDBJ databases">
        <authorList>
            <consortium name="Pathogen Informatics"/>
        </authorList>
    </citation>
    <scope>NUCLEOTIDE SEQUENCE [LARGE SCALE GENOMIC DNA]</scope>
    <source>
        <strain evidence="7 8">Costa Rica</strain>
    </source>
</reference>
<feature type="domain" description="THIF-type NAD/FAD binding fold" evidence="5">
    <location>
        <begin position="204"/>
        <end position="740"/>
    </location>
</feature>
<comment type="similarity">
    <text evidence="4">Belongs to the Cob(I)alamin adenosyltransferase family.</text>
</comment>
<dbReference type="OMA" id="KLITHQY"/>
<evidence type="ECO:0000313" key="8">
    <source>
        <dbReference type="Proteomes" id="UP000267027"/>
    </source>
</evidence>
<dbReference type="InterPro" id="IPR029499">
    <property type="entry name" value="PduO-typ"/>
</dbReference>
<dbReference type="SUPFAM" id="SSF89028">
    <property type="entry name" value="Cobalamin adenosyltransferase-like"/>
    <property type="match status" value="1"/>
</dbReference>